<comment type="caution">
    <text evidence="2">The sequence shown here is derived from an EMBL/GenBank/DDBJ whole genome shotgun (WGS) entry which is preliminary data.</text>
</comment>
<feature type="compositionally biased region" description="Basic and acidic residues" evidence="1">
    <location>
        <begin position="153"/>
        <end position="165"/>
    </location>
</feature>
<feature type="region of interest" description="Disordered" evidence="1">
    <location>
        <begin position="505"/>
        <end position="533"/>
    </location>
</feature>
<name>A0AAV5X3R5_9BILA</name>
<feature type="region of interest" description="Disordered" evidence="1">
    <location>
        <begin position="397"/>
        <end position="487"/>
    </location>
</feature>
<evidence type="ECO:0000313" key="2">
    <source>
        <dbReference type="EMBL" id="GMT36654.1"/>
    </source>
</evidence>
<organism evidence="2 3">
    <name type="scientific">Pristionchus fissidentatus</name>
    <dbReference type="NCBI Taxonomy" id="1538716"/>
    <lineage>
        <taxon>Eukaryota</taxon>
        <taxon>Metazoa</taxon>
        <taxon>Ecdysozoa</taxon>
        <taxon>Nematoda</taxon>
        <taxon>Chromadorea</taxon>
        <taxon>Rhabditida</taxon>
        <taxon>Rhabditina</taxon>
        <taxon>Diplogasteromorpha</taxon>
        <taxon>Diplogasteroidea</taxon>
        <taxon>Neodiplogasteridae</taxon>
        <taxon>Pristionchus</taxon>
    </lineage>
</organism>
<feature type="compositionally biased region" description="Polar residues" evidence="1">
    <location>
        <begin position="60"/>
        <end position="73"/>
    </location>
</feature>
<feature type="compositionally biased region" description="Basic and acidic residues" evidence="1">
    <location>
        <begin position="124"/>
        <end position="141"/>
    </location>
</feature>
<feature type="compositionally biased region" description="Polar residues" evidence="1">
    <location>
        <begin position="438"/>
        <end position="457"/>
    </location>
</feature>
<feature type="region of interest" description="Disordered" evidence="1">
    <location>
        <begin position="306"/>
        <end position="345"/>
    </location>
</feature>
<dbReference type="EMBL" id="BTSY01000007">
    <property type="protein sequence ID" value="GMT36654.1"/>
    <property type="molecule type" value="Genomic_DNA"/>
</dbReference>
<dbReference type="Proteomes" id="UP001432322">
    <property type="component" value="Unassembled WGS sequence"/>
</dbReference>
<evidence type="ECO:0000256" key="1">
    <source>
        <dbReference type="SAM" id="MobiDB-lite"/>
    </source>
</evidence>
<evidence type="ECO:0000313" key="3">
    <source>
        <dbReference type="Proteomes" id="UP001432322"/>
    </source>
</evidence>
<proteinExistence type="predicted"/>
<feature type="compositionally biased region" description="Basic and acidic residues" evidence="1">
    <location>
        <begin position="505"/>
        <end position="532"/>
    </location>
</feature>
<feature type="compositionally biased region" description="Polar residues" evidence="1">
    <location>
        <begin position="236"/>
        <end position="247"/>
    </location>
</feature>
<keyword evidence="3" id="KW-1185">Reference proteome</keyword>
<protein>
    <submittedName>
        <fullName evidence="2">Uncharacterized protein</fullName>
    </submittedName>
</protein>
<feature type="non-terminal residue" evidence="2">
    <location>
        <position position="1"/>
    </location>
</feature>
<reference evidence="2" key="1">
    <citation type="submission" date="2023-10" db="EMBL/GenBank/DDBJ databases">
        <title>Genome assembly of Pristionchus species.</title>
        <authorList>
            <person name="Yoshida K."/>
            <person name="Sommer R.J."/>
        </authorList>
    </citation>
    <scope>NUCLEOTIDE SEQUENCE</scope>
    <source>
        <strain evidence="2">RS5133</strain>
    </source>
</reference>
<sequence>PPKHKSSRDDQRKAKLAEMLGVSESEPIVRKTSGFMDEHDSEALEELSRRGMQIEIPMLDTSQLDTASTTPRSTARGVRPNPLIGTRGGRGGTVQRSDKRKGVHGMSKDRDRLVKATMETSTRGGRERSESIERKSPRKVTDSSIKTKPKMTSAEERLYNFRSEAETTETTTSSSSGYKQRPIGLSRSPLRSTSDKSYRQSGRDAFPIALTGTGLVSARSPEPTHPRPSRLAYSSRGASTFKSSSKSVEPRRLSQPKIQEQKKAEPKIDVKGKQEIRLRKPVRQLSSISEKSAEVNSEYALAGTGETAMSAPSTTRRFDPGRTPKRLLLSPPPSKRRLSPPFEHVITSPMGSTIIEKKLILETIISNEGTDVDMPLTSRHESVADLKGILIVEKKTEYSSDSMDPVPRPTPSMRYPPRSLTGRSDSFLPPISADRSFRSASRPSLRASNTSLPSLTQRRLRDGRHSNDSSSATSSDFPTPPVASSLLELNRRQIPAIRKKIRLRQSGDDFHSQRDLRSIGRNQRDGTSRSADDLCDDCSDTLLKRTTRRPRSLFRPSRLDRLPVLPRGVRHSSLQSLRSATTISSTDLLSPYLGRDPNLPPKENLWWGAH</sequence>
<feature type="compositionally biased region" description="Basic and acidic residues" evidence="1">
    <location>
        <begin position="193"/>
        <end position="202"/>
    </location>
</feature>
<dbReference type="AlphaFoldDB" id="A0AAV5X3R5"/>
<accession>A0AAV5X3R5</accession>
<feature type="region of interest" description="Disordered" evidence="1">
    <location>
        <begin position="57"/>
        <end position="273"/>
    </location>
</feature>
<feature type="compositionally biased region" description="Basic and acidic residues" evidence="1">
    <location>
        <begin position="259"/>
        <end position="273"/>
    </location>
</feature>
<feature type="non-terminal residue" evidence="2">
    <location>
        <position position="610"/>
    </location>
</feature>
<gene>
    <name evidence="2" type="ORF">PFISCL1PPCAC_27951</name>
</gene>